<dbReference type="InterPro" id="IPR011598">
    <property type="entry name" value="bHLH_dom"/>
</dbReference>
<name>A0A423TQD3_PENVA</name>
<dbReference type="GO" id="GO:0045944">
    <property type="term" value="P:positive regulation of transcription by RNA polymerase II"/>
    <property type="evidence" value="ECO:0007669"/>
    <property type="project" value="TreeGrafter"/>
</dbReference>
<reference evidence="8 9" key="2">
    <citation type="submission" date="2019-01" db="EMBL/GenBank/DDBJ databases">
        <title>The decoding of complex shrimp genome reveals the adaptation for benthos swimmer, frequently molting mechanism and breeding impact on genome.</title>
        <authorList>
            <person name="Sun Y."/>
            <person name="Gao Y."/>
            <person name="Yu Y."/>
        </authorList>
    </citation>
    <scope>NUCLEOTIDE SEQUENCE [LARGE SCALE GENOMIC DNA]</scope>
    <source>
        <tissue evidence="8">Muscle</tissue>
    </source>
</reference>
<dbReference type="Proteomes" id="UP000283509">
    <property type="component" value="Unassembled WGS sequence"/>
</dbReference>
<proteinExistence type="predicted"/>
<dbReference type="EMBL" id="QCYY01001348">
    <property type="protein sequence ID" value="ROT78668.1"/>
    <property type="molecule type" value="Genomic_DNA"/>
</dbReference>
<keyword evidence="3" id="KW-0221">Differentiation</keyword>
<feature type="domain" description="BHLH" evidence="7">
    <location>
        <begin position="185"/>
        <end position="237"/>
    </location>
</feature>
<dbReference type="AlphaFoldDB" id="A0A423TQD3"/>
<gene>
    <name evidence="8" type="ORF">C7M84_002639</name>
</gene>
<evidence type="ECO:0000313" key="8">
    <source>
        <dbReference type="EMBL" id="ROT78668.1"/>
    </source>
</evidence>
<dbReference type="InterPro" id="IPR050359">
    <property type="entry name" value="bHLH_transcription_factors"/>
</dbReference>
<feature type="compositionally biased region" description="Low complexity" evidence="6">
    <location>
        <begin position="88"/>
        <end position="98"/>
    </location>
</feature>
<reference evidence="8 9" key="1">
    <citation type="submission" date="2018-04" db="EMBL/GenBank/DDBJ databases">
        <authorList>
            <person name="Zhang X."/>
            <person name="Yuan J."/>
            <person name="Li F."/>
            <person name="Xiang J."/>
        </authorList>
    </citation>
    <scope>NUCLEOTIDE SEQUENCE [LARGE SCALE GENOMIC DNA]</scope>
    <source>
        <tissue evidence="8">Muscle</tissue>
    </source>
</reference>
<protein>
    <submittedName>
        <fullName evidence="8">Atonal protein</fullName>
    </submittedName>
</protein>
<evidence type="ECO:0000256" key="5">
    <source>
        <dbReference type="ARBA" id="ARBA00023242"/>
    </source>
</evidence>
<dbReference type="GO" id="GO:0000981">
    <property type="term" value="F:DNA-binding transcription factor activity, RNA polymerase II-specific"/>
    <property type="evidence" value="ECO:0007669"/>
    <property type="project" value="TreeGrafter"/>
</dbReference>
<evidence type="ECO:0000313" key="9">
    <source>
        <dbReference type="Proteomes" id="UP000283509"/>
    </source>
</evidence>
<evidence type="ECO:0000256" key="2">
    <source>
        <dbReference type="ARBA" id="ARBA00022473"/>
    </source>
</evidence>
<dbReference type="PROSITE" id="PS50888">
    <property type="entry name" value="BHLH"/>
    <property type="match status" value="1"/>
</dbReference>
<keyword evidence="9" id="KW-1185">Reference proteome</keyword>
<feature type="compositionally biased region" description="Low complexity" evidence="6">
    <location>
        <begin position="145"/>
        <end position="163"/>
    </location>
</feature>
<dbReference type="SMART" id="SM00353">
    <property type="entry name" value="HLH"/>
    <property type="match status" value="1"/>
</dbReference>
<feature type="region of interest" description="Disordered" evidence="6">
    <location>
        <begin position="74"/>
        <end position="176"/>
    </location>
</feature>
<dbReference type="Pfam" id="PF00010">
    <property type="entry name" value="HLH"/>
    <property type="match status" value="1"/>
</dbReference>
<dbReference type="GO" id="GO:0061564">
    <property type="term" value="P:axon development"/>
    <property type="evidence" value="ECO:0007669"/>
    <property type="project" value="TreeGrafter"/>
</dbReference>
<accession>A0A423TQD3</accession>
<dbReference type="GO" id="GO:0070888">
    <property type="term" value="F:E-box binding"/>
    <property type="evidence" value="ECO:0007669"/>
    <property type="project" value="TreeGrafter"/>
</dbReference>
<keyword evidence="4" id="KW-0524">Neurogenesis</keyword>
<evidence type="ECO:0000256" key="4">
    <source>
        <dbReference type="ARBA" id="ARBA00022902"/>
    </source>
</evidence>
<feature type="compositionally biased region" description="Polar residues" evidence="6">
    <location>
        <begin position="41"/>
        <end position="54"/>
    </location>
</feature>
<dbReference type="Gene3D" id="4.10.280.10">
    <property type="entry name" value="Helix-loop-helix DNA-binding domain"/>
    <property type="match status" value="1"/>
</dbReference>
<keyword evidence="2" id="KW-0217">Developmental protein</keyword>
<dbReference type="PANTHER" id="PTHR19290:SF162">
    <property type="entry name" value="TRANSCRIPTION FACTOR ATOH7"/>
    <property type="match status" value="1"/>
</dbReference>
<dbReference type="PANTHER" id="PTHR19290">
    <property type="entry name" value="BASIC HELIX-LOOP-HELIX PROTEIN NEUROGENIN-RELATED"/>
    <property type="match status" value="1"/>
</dbReference>
<evidence type="ECO:0000259" key="7">
    <source>
        <dbReference type="PROSITE" id="PS50888"/>
    </source>
</evidence>
<feature type="region of interest" description="Disordered" evidence="6">
    <location>
        <begin position="1"/>
        <end position="54"/>
    </location>
</feature>
<dbReference type="SUPFAM" id="SSF47459">
    <property type="entry name" value="HLH, helix-loop-helix DNA-binding domain"/>
    <property type="match status" value="1"/>
</dbReference>
<organism evidence="8 9">
    <name type="scientific">Penaeus vannamei</name>
    <name type="common">Whiteleg shrimp</name>
    <name type="synonym">Litopenaeus vannamei</name>
    <dbReference type="NCBI Taxonomy" id="6689"/>
    <lineage>
        <taxon>Eukaryota</taxon>
        <taxon>Metazoa</taxon>
        <taxon>Ecdysozoa</taxon>
        <taxon>Arthropoda</taxon>
        <taxon>Crustacea</taxon>
        <taxon>Multicrustacea</taxon>
        <taxon>Malacostraca</taxon>
        <taxon>Eumalacostraca</taxon>
        <taxon>Eucarida</taxon>
        <taxon>Decapoda</taxon>
        <taxon>Dendrobranchiata</taxon>
        <taxon>Penaeoidea</taxon>
        <taxon>Penaeidae</taxon>
        <taxon>Penaeus</taxon>
    </lineage>
</organism>
<evidence type="ECO:0000256" key="3">
    <source>
        <dbReference type="ARBA" id="ARBA00022782"/>
    </source>
</evidence>
<dbReference type="GO" id="GO:0046983">
    <property type="term" value="F:protein dimerization activity"/>
    <property type="evidence" value="ECO:0007669"/>
    <property type="project" value="InterPro"/>
</dbReference>
<dbReference type="GO" id="GO:0007423">
    <property type="term" value="P:sensory organ development"/>
    <property type="evidence" value="ECO:0007669"/>
    <property type="project" value="TreeGrafter"/>
</dbReference>
<keyword evidence="5" id="KW-0539">Nucleus</keyword>
<dbReference type="CDD" id="cd11430">
    <property type="entry name" value="bHLH_TS_ATOH1_like"/>
    <property type="match status" value="1"/>
</dbReference>
<dbReference type="GO" id="GO:0005634">
    <property type="term" value="C:nucleus"/>
    <property type="evidence" value="ECO:0007669"/>
    <property type="project" value="UniProtKB-SubCell"/>
</dbReference>
<sequence>MLSDYGSLSPASSPPPSPTRVCLSTATKPPGASDAWAPFTMAQQGQQASAPAVSPSTYAAYPDYAQLYATSGLMYSKHSGGSPPHKGASSSAPQSAPHHQQHKVDLHRSSSAFQASPSPLSAMKAPPSPLVSIENKREQQRLGVPAAAATPSSKTTRTSRSSSGVRCGARKQRTGREVTDGVRKKRRLAANARERRRMDNLNQAFDRLRSVLPQLCDDQKLSKYDTLQMAQTYITTLAELI</sequence>
<feature type="compositionally biased region" description="Polar residues" evidence="6">
    <location>
        <begin position="109"/>
        <end position="119"/>
    </location>
</feature>
<evidence type="ECO:0000256" key="1">
    <source>
        <dbReference type="ARBA" id="ARBA00004123"/>
    </source>
</evidence>
<comment type="subcellular location">
    <subcellularLocation>
        <location evidence="1">Nucleus</location>
    </subcellularLocation>
</comment>
<dbReference type="InterPro" id="IPR036638">
    <property type="entry name" value="HLH_DNA-bd_sf"/>
</dbReference>
<evidence type="ECO:0000256" key="6">
    <source>
        <dbReference type="SAM" id="MobiDB-lite"/>
    </source>
</evidence>
<comment type="caution">
    <text evidence="8">The sequence shown here is derived from an EMBL/GenBank/DDBJ whole genome shotgun (WGS) entry which is preliminary data.</text>
</comment>
<dbReference type="OrthoDB" id="6161578at2759"/>